<dbReference type="EMBL" id="WNAF01000001">
    <property type="protein sequence ID" value="MTR75403.1"/>
    <property type="molecule type" value="Genomic_DNA"/>
</dbReference>
<accession>A0A844KAV7</accession>
<evidence type="ECO:0000313" key="2">
    <source>
        <dbReference type="Proteomes" id="UP000448177"/>
    </source>
</evidence>
<proteinExistence type="predicted"/>
<dbReference type="Proteomes" id="UP000448177">
    <property type="component" value="Unassembled WGS sequence"/>
</dbReference>
<evidence type="ECO:0000313" key="1">
    <source>
        <dbReference type="EMBL" id="MTR75403.1"/>
    </source>
</evidence>
<protein>
    <submittedName>
        <fullName evidence="1">Uncharacterized protein</fullName>
    </submittedName>
</protein>
<dbReference type="AlphaFoldDB" id="A0A844KAV7"/>
<sequence>MLVYLFELDSVRNSKAEIIKGQQALFEEIVMNGNQVVLSFNQLTDSEAFLSILENEEAYEEMIGLFRCGALRVSQFGRFRTASQYIQNAIDKCIGKDSDAFLFSGLPVKCTDTELLTKIKDALAFGDLTLLEEIRDKYPVGSTDWKRLEYIQRYIRMILILSMEKLAMNPGKEQIEYSFVDYMKEIITICEKEPDEQLNQGAKLLKEISENLGVDKLRNNRTNWINYLNGLEANETIYIAEAMVDLCYNYTIEESISNVARHFEDREGFRRDLLNRFHQYWEEYCCKIHVFHKGDLEQIADIQVKEPFWDTAVRLVDQNPPMYSGVYETGYNKRKREWKRVRSRKIGKWFATAFLYIVIFCLVEQMMGTIEESFLATTVNIKLNGIVSAILDTLCFGLLGSWVSEKFGLVDVLESVKNLGTGIKDIYRIHFAPKQIAYRRDELDGDRKRKQD</sequence>
<gene>
    <name evidence="1" type="ORF">GMD21_01620</name>
</gene>
<organism evidence="1 2">
    <name type="scientific">Mediterraneibacter faecis</name>
    <dbReference type="NCBI Taxonomy" id="592978"/>
    <lineage>
        <taxon>Bacteria</taxon>
        <taxon>Bacillati</taxon>
        <taxon>Bacillota</taxon>
        <taxon>Clostridia</taxon>
        <taxon>Lachnospirales</taxon>
        <taxon>Lachnospiraceae</taxon>
        <taxon>Mediterraneibacter</taxon>
    </lineage>
</organism>
<reference evidence="1 2" key="1">
    <citation type="journal article" date="2019" name="Nat. Med.">
        <title>A library of human gut bacterial isolates paired with longitudinal multiomics data enables mechanistic microbiome research.</title>
        <authorList>
            <person name="Poyet M."/>
            <person name="Groussin M."/>
            <person name="Gibbons S.M."/>
            <person name="Avila-Pacheco J."/>
            <person name="Jiang X."/>
            <person name="Kearney S.M."/>
            <person name="Perrotta A.R."/>
            <person name="Berdy B."/>
            <person name="Zhao S."/>
            <person name="Lieberman T.D."/>
            <person name="Swanson P.K."/>
            <person name="Smith M."/>
            <person name="Roesemann S."/>
            <person name="Alexander J.E."/>
            <person name="Rich S.A."/>
            <person name="Livny J."/>
            <person name="Vlamakis H."/>
            <person name="Clish C."/>
            <person name="Bullock K."/>
            <person name="Deik A."/>
            <person name="Scott J."/>
            <person name="Pierce K.A."/>
            <person name="Xavier R.J."/>
            <person name="Alm E.J."/>
        </authorList>
    </citation>
    <scope>NUCLEOTIDE SEQUENCE [LARGE SCALE GENOMIC DNA]</scope>
    <source>
        <strain evidence="1 2">BIOML-A1</strain>
    </source>
</reference>
<dbReference type="RefSeq" id="WP_155203178.1">
    <property type="nucleotide sequence ID" value="NZ_WNAF01000001.1"/>
</dbReference>
<comment type="caution">
    <text evidence="1">The sequence shown here is derived from an EMBL/GenBank/DDBJ whole genome shotgun (WGS) entry which is preliminary data.</text>
</comment>
<keyword evidence="2" id="KW-1185">Reference proteome</keyword>
<name>A0A844KAV7_9FIRM</name>